<name>A0A2N3I1H7_9BACT</name>
<dbReference type="NCBIfam" id="NF012161">
    <property type="entry name" value="bla_class_D_main"/>
    <property type="match status" value="1"/>
</dbReference>
<dbReference type="EMBL" id="MVDD01000003">
    <property type="protein sequence ID" value="PKQ64175.1"/>
    <property type="molecule type" value="Genomic_DNA"/>
</dbReference>
<evidence type="ECO:0000259" key="1">
    <source>
        <dbReference type="Pfam" id="PF00905"/>
    </source>
</evidence>
<organism evidence="2 3">
    <name type="scientific">Labilibaculum filiforme</name>
    <dbReference type="NCBI Taxonomy" id="1940526"/>
    <lineage>
        <taxon>Bacteria</taxon>
        <taxon>Pseudomonadati</taxon>
        <taxon>Bacteroidota</taxon>
        <taxon>Bacteroidia</taxon>
        <taxon>Marinilabiliales</taxon>
        <taxon>Marinifilaceae</taxon>
        <taxon>Labilibaculum</taxon>
    </lineage>
</organism>
<comment type="caution">
    <text evidence="2">The sequence shown here is derived from an EMBL/GenBank/DDBJ whole genome shotgun (WGS) entry which is preliminary data.</text>
</comment>
<reference evidence="2 3" key="1">
    <citation type="journal article" date="2017" name="Front. Microbiol.">
        <title>Labilibaculum manganireducens gen. nov., sp. nov. and Labilibaculum filiforme sp. nov., Novel Bacteroidetes Isolated from Subsurface Sediments of the Baltic Sea.</title>
        <authorList>
            <person name="Vandieken V."/>
            <person name="Marshall I.P."/>
            <person name="Niemann H."/>
            <person name="Engelen B."/>
            <person name="Cypionka H."/>
        </authorList>
    </citation>
    <scope>NUCLEOTIDE SEQUENCE [LARGE SCALE GENOMIC DNA]</scope>
    <source>
        <strain evidence="2 3">59.16B</strain>
    </source>
</reference>
<sequence length="267" mass="31200">MLKRPCIIMRIKELTIILILALFGLASCKQHGSTDNWEKFFQENYVNGTFVLKNMNTNEPLIYNKERSNEEFVPASTFKILNSMIALQESSIANINDTIKWDGINRSFDLWNKDQTMKSALPISCVWFYQELARRTGKEKMQEWIDKTNYGNKKIENKIDRFWLDGNLAISANEQIDFLEKLVRNELPFDKDIQETVKGIMISDSTQNYIIHSKTGWSQNIGWNVGYVETKDNVWIFALNIDMKNSSEGELRKTLTYDILKEQKIIE</sequence>
<dbReference type="Proteomes" id="UP000233535">
    <property type="component" value="Unassembled WGS sequence"/>
</dbReference>
<evidence type="ECO:0000313" key="3">
    <source>
        <dbReference type="Proteomes" id="UP000233535"/>
    </source>
</evidence>
<dbReference type="AlphaFoldDB" id="A0A2N3I1H7"/>
<evidence type="ECO:0000313" key="2">
    <source>
        <dbReference type="EMBL" id="PKQ64175.1"/>
    </source>
</evidence>
<dbReference type="GO" id="GO:0008658">
    <property type="term" value="F:penicillin binding"/>
    <property type="evidence" value="ECO:0007669"/>
    <property type="project" value="InterPro"/>
</dbReference>
<keyword evidence="3" id="KW-1185">Reference proteome</keyword>
<dbReference type="PROSITE" id="PS51257">
    <property type="entry name" value="PROKAR_LIPOPROTEIN"/>
    <property type="match status" value="1"/>
</dbReference>
<dbReference type="InterPro" id="IPR012338">
    <property type="entry name" value="Beta-lactam/transpept-like"/>
</dbReference>
<dbReference type="SUPFAM" id="SSF56601">
    <property type="entry name" value="beta-lactamase/transpeptidase-like"/>
    <property type="match status" value="1"/>
</dbReference>
<protein>
    <submittedName>
        <fullName evidence="2">Class D beta-lactamase</fullName>
    </submittedName>
</protein>
<dbReference type="Gene3D" id="3.40.710.10">
    <property type="entry name" value="DD-peptidase/beta-lactamase superfamily"/>
    <property type="match status" value="1"/>
</dbReference>
<accession>A0A2N3I1H7</accession>
<feature type="domain" description="Penicillin-binding protein transpeptidase" evidence="1">
    <location>
        <begin position="49"/>
        <end position="261"/>
    </location>
</feature>
<dbReference type="InterPro" id="IPR001460">
    <property type="entry name" value="PCN-bd_Tpept"/>
</dbReference>
<gene>
    <name evidence="2" type="ORF">BZG02_04935</name>
</gene>
<dbReference type="Pfam" id="PF00905">
    <property type="entry name" value="Transpeptidase"/>
    <property type="match status" value="1"/>
</dbReference>
<proteinExistence type="predicted"/>